<dbReference type="Pfam" id="PF00990">
    <property type="entry name" value="GGDEF"/>
    <property type="match status" value="1"/>
</dbReference>
<organism evidence="4 5">
    <name type="scientific">Simiduia agarivorans (strain DSM 21679 / JCM 13881 / BCRC 17597 / SA1)</name>
    <dbReference type="NCBI Taxonomy" id="1117647"/>
    <lineage>
        <taxon>Bacteria</taxon>
        <taxon>Pseudomonadati</taxon>
        <taxon>Pseudomonadota</taxon>
        <taxon>Gammaproteobacteria</taxon>
        <taxon>Cellvibrionales</taxon>
        <taxon>Cellvibrionaceae</taxon>
        <taxon>Simiduia</taxon>
    </lineage>
</organism>
<dbReference type="Pfam" id="PF13185">
    <property type="entry name" value="GAF_2"/>
    <property type="match status" value="2"/>
</dbReference>
<feature type="coiled-coil region" evidence="1">
    <location>
        <begin position="201"/>
        <end position="228"/>
    </location>
</feature>
<dbReference type="Proteomes" id="UP000000466">
    <property type="component" value="Chromosome"/>
</dbReference>
<dbReference type="InterPro" id="IPR035919">
    <property type="entry name" value="EAL_sf"/>
</dbReference>
<evidence type="ECO:0000259" key="3">
    <source>
        <dbReference type="PROSITE" id="PS50887"/>
    </source>
</evidence>
<dbReference type="PROSITE" id="PS50883">
    <property type="entry name" value="EAL"/>
    <property type="match status" value="1"/>
</dbReference>
<dbReference type="STRING" id="1117647.M5M_10650"/>
<dbReference type="AlphaFoldDB" id="K4KJI3"/>
<dbReference type="Gene3D" id="3.30.450.40">
    <property type="match status" value="4"/>
</dbReference>
<dbReference type="SMART" id="SM00065">
    <property type="entry name" value="GAF"/>
    <property type="match status" value="4"/>
</dbReference>
<sequence>MTPPLTTSYAKADSQDPHRTQFVQSALFEIADLSYRASSLENLFRRAHAIIGRLMYAENFYIAVESKDGTNLSFPYYVDTLDPEPGDKIAETPLSRLDGSLSVFLVNHDTTIFTQDTDDFDQLLTRYSLKLVGGKPQCLIGVPLRWGEDQRGAMVVQSYLQDTLFTRTDCDVLSFLAKQISTALSRFEQRETLERTVAERTQILSQKNQELEATLAAHEEDKRRQEALYEISTLSHSISDLGKIYPRLHRILDGLFPAKNFYVSLLSEDGSTITFPYFADKKDISTKSRKLGNGATEYLLHLRKPRLLGKEEIAALIDEGELDPVGALPESWLGAPILIGDEAYGIIAAQSYEPDQHYKPQDLDLLRFAADQLAEALKRQQDSDALMLANITLEARVEQRTWELSEINSRLGAEIEDRRRAEEMQATLFSIDELTQSTTDMATIYQEIHRLIGRFVHAENFYIAEFNREKGKLYFPYYVDSHQDLDDFTEVSPDEQVPHMPLEFIDKTLTAYVIRTKQSLLADEAVFTQLEKDGEVGLVGTNPVDWLGIPLLSEGEVNGVIVVQTYTQEHRLTKQDQELLQFVSSHVATALERRQHRESLEARVQARTNELAETNKQLQHEIDIREKAEKLQAALFKIADVSSSTTDMETFYKQIHKIVGQLIYAKYFFIALIDDNQPGMLHFPYYADNRDRVPGPRPMGNHLSEWVIHNVKPMLVTPDNIAKISKKIQIKGKQPVSWLGVPLIIEGDAVGVLAVQTYDTDFVLGREEEELLTYVSHHVATALQRKSARDALERRVEQRTQELREVNLSLEAQIEKRREIEKQLEHDAFHDALTGLPNRALFMDRLGQLIAKGKRESRYRYAVLFLDLDRFKIINDSLGHLAGDKLLQEVSKRLVSVIRPQDTVARLGGDEFCLLLDDISGVQHAEQVAKRIGTELTAPFIVDGSEVFTSTSIGIAHSKLNYDKADAMLRDADAAMYQAKLLGKRQYVVFDQSMHKKALNTLKLETELRNAINLSEIDVYFQPIINLATGSPDGFEALARWQHANQGTISPADFIPLAEESGLIVELDLIICKKACLQLAQWQQKFKYPLSVSVNLSSKHFSRTGLVERIQDIIELSGISPASLKVEITESALMENVATAQRLLKELSQLGVRLAMDDFGTGYSSLSYLHRFPLDLIKIDRCFVDEIDVKKENLAIVKTIITLSEALNMTSVAEGVETQAQCDLVTRMGCQLGQGFLFSRPLSAGEASRWLENQIPAFMQPDTI</sequence>
<dbReference type="PANTHER" id="PTHR44757:SF2">
    <property type="entry name" value="BIOFILM ARCHITECTURE MAINTENANCE PROTEIN MBAA"/>
    <property type="match status" value="1"/>
</dbReference>
<dbReference type="InterPro" id="IPR003018">
    <property type="entry name" value="GAF"/>
</dbReference>
<dbReference type="CDD" id="cd01948">
    <property type="entry name" value="EAL"/>
    <property type="match status" value="1"/>
</dbReference>
<feature type="coiled-coil region" evidence="1">
    <location>
        <begin position="789"/>
        <end position="823"/>
    </location>
</feature>
<dbReference type="InterPro" id="IPR052155">
    <property type="entry name" value="Biofilm_reg_signaling"/>
</dbReference>
<gene>
    <name evidence="4" type="ordered locus">M5M_10650</name>
</gene>
<dbReference type="RefSeq" id="WP_015047473.1">
    <property type="nucleotide sequence ID" value="NC_018868.3"/>
</dbReference>
<evidence type="ECO:0000313" key="5">
    <source>
        <dbReference type="Proteomes" id="UP000000466"/>
    </source>
</evidence>
<dbReference type="PANTHER" id="PTHR44757">
    <property type="entry name" value="DIGUANYLATE CYCLASE DGCP"/>
    <property type="match status" value="1"/>
</dbReference>
<dbReference type="InterPro" id="IPR029787">
    <property type="entry name" value="Nucleotide_cyclase"/>
</dbReference>
<proteinExistence type="predicted"/>
<evidence type="ECO:0000313" key="4">
    <source>
        <dbReference type="EMBL" id="AFU99309.1"/>
    </source>
</evidence>
<dbReference type="InterPro" id="IPR029016">
    <property type="entry name" value="GAF-like_dom_sf"/>
</dbReference>
<dbReference type="PROSITE" id="PS50887">
    <property type="entry name" value="GGDEF"/>
    <property type="match status" value="1"/>
</dbReference>
<feature type="domain" description="GGDEF" evidence="3">
    <location>
        <begin position="859"/>
        <end position="992"/>
    </location>
</feature>
<reference evidence="4 5" key="1">
    <citation type="journal article" date="2013" name="Genome Announc.">
        <title>Complete genome sequence of Simiduia agarivorans SA1(T), a marine bacterium able to degrade a variety of polysaccharides.</title>
        <authorList>
            <person name="Lin S.Y."/>
            <person name="Shieh W.Y."/>
            <person name="Chen J.S."/>
            <person name="Tang S.L."/>
        </authorList>
    </citation>
    <scope>NUCLEOTIDE SEQUENCE [LARGE SCALE GENOMIC DNA]</scope>
    <source>
        <strain evidence="5">DSM 21679 / JCM 13881 / BCRC 17597 / SA1</strain>
    </source>
</reference>
<protein>
    <submittedName>
        <fullName evidence="4">GAF domain/GGDEF domain/EAL domain-containing protein</fullName>
    </submittedName>
</protein>
<dbReference type="eggNOG" id="COG2203">
    <property type="taxonomic scope" value="Bacteria"/>
</dbReference>
<dbReference type="SUPFAM" id="SSF55781">
    <property type="entry name" value="GAF domain-like"/>
    <property type="match status" value="4"/>
</dbReference>
<dbReference type="Pfam" id="PF00563">
    <property type="entry name" value="EAL"/>
    <property type="match status" value="1"/>
</dbReference>
<dbReference type="InterPro" id="IPR043128">
    <property type="entry name" value="Rev_trsase/Diguanyl_cyclase"/>
</dbReference>
<dbReference type="Gene3D" id="3.30.70.270">
    <property type="match status" value="1"/>
</dbReference>
<dbReference type="CDD" id="cd01949">
    <property type="entry name" value="GGDEF"/>
    <property type="match status" value="1"/>
</dbReference>
<feature type="domain" description="EAL" evidence="2">
    <location>
        <begin position="1001"/>
        <end position="1255"/>
    </location>
</feature>
<evidence type="ECO:0000259" key="2">
    <source>
        <dbReference type="PROSITE" id="PS50883"/>
    </source>
</evidence>
<dbReference type="NCBIfam" id="TIGR00254">
    <property type="entry name" value="GGDEF"/>
    <property type="match status" value="1"/>
</dbReference>
<dbReference type="InterPro" id="IPR001633">
    <property type="entry name" value="EAL_dom"/>
</dbReference>
<dbReference type="SUPFAM" id="SSF55073">
    <property type="entry name" value="Nucleotide cyclase"/>
    <property type="match status" value="1"/>
</dbReference>
<dbReference type="EMBL" id="CP003746">
    <property type="protein sequence ID" value="AFU99309.1"/>
    <property type="molecule type" value="Genomic_DNA"/>
</dbReference>
<keyword evidence="1" id="KW-0175">Coiled coil</keyword>
<evidence type="ECO:0000256" key="1">
    <source>
        <dbReference type="SAM" id="Coils"/>
    </source>
</evidence>
<dbReference type="Pfam" id="PF01590">
    <property type="entry name" value="GAF"/>
    <property type="match status" value="1"/>
</dbReference>
<dbReference type="KEGG" id="saga:M5M_10650"/>
<dbReference type="eggNOG" id="COG5001">
    <property type="taxonomic scope" value="Bacteria"/>
</dbReference>
<dbReference type="SMART" id="SM00052">
    <property type="entry name" value="EAL"/>
    <property type="match status" value="1"/>
</dbReference>
<keyword evidence="5" id="KW-1185">Reference proteome</keyword>
<dbReference type="Gene3D" id="3.20.20.450">
    <property type="entry name" value="EAL domain"/>
    <property type="match status" value="1"/>
</dbReference>
<dbReference type="SUPFAM" id="SSF141868">
    <property type="entry name" value="EAL domain-like"/>
    <property type="match status" value="1"/>
</dbReference>
<dbReference type="OrthoDB" id="9804951at2"/>
<dbReference type="HOGENOM" id="CLU_000445_70_20_6"/>
<name>K4KJI3_SIMAS</name>
<accession>K4KJI3</accession>
<dbReference type="SMART" id="SM00267">
    <property type="entry name" value="GGDEF"/>
    <property type="match status" value="1"/>
</dbReference>
<dbReference type="InterPro" id="IPR000160">
    <property type="entry name" value="GGDEF_dom"/>
</dbReference>